<proteinExistence type="predicted"/>
<dbReference type="EMBL" id="JAIWYP010000003">
    <property type="protein sequence ID" value="KAH3848859.1"/>
    <property type="molecule type" value="Genomic_DNA"/>
</dbReference>
<evidence type="ECO:0000313" key="1">
    <source>
        <dbReference type="EMBL" id="KAH3848859.1"/>
    </source>
</evidence>
<reference evidence="1" key="2">
    <citation type="submission" date="2020-11" db="EMBL/GenBank/DDBJ databases">
        <authorList>
            <person name="McCartney M.A."/>
            <person name="Auch B."/>
            <person name="Kono T."/>
            <person name="Mallez S."/>
            <person name="Becker A."/>
            <person name="Gohl D.M."/>
            <person name="Silverstein K.A.T."/>
            <person name="Koren S."/>
            <person name="Bechman K.B."/>
            <person name="Herman A."/>
            <person name="Abrahante J.E."/>
            <person name="Garbe J."/>
        </authorList>
    </citation>
    <scope>NUCLEOTIDE SEQUENCE</scope>
    <source>
        <strain evidence="1">Duluth1</strain>
        <tissue evidence="1">Whole animal</tissue>
    </source>
</reference>
<evidence type="ECO:0000313" key="2">
    <source>
        <dbReference type="Proteomes" id="UP000828390"/>
    </source>
</evidence>
<dbReference type="AlphaFoldDB" id="A0A9D4L069"/>
<dbReference type="Proteomes" id="UP000828390">
    <property type="component" value="Unassembled WGS sequence"/>
</dbReference>
<sequence length="76" mass="8519">MQANPDKSQAICIFKHPCDTTSKNNKLNMSKGNTNLDLLRKLLVGASWAISHRSARATFNKIAEANLKEEKKNIHL</sequence>
<organism evidence="1 2">
    <name type="scientific">Dreissena polymorpha</name>
    <name type="common">Zebra mussel</name>
    <name type="synonym">Mytilus polymorpha</name>
    <dbReference type="NCBI Taxonomy" id="45954"/>
    <lineage>
        <taxon>Eukaryota</taxon>
        <taxon>Metazoa</taxon>
        <taxon>Spiralia</taxon>
        <taxon>Lophotrochozoa</taxon>
        <taxon>Mollusca</taxon>
        <taxon>Bivalvia</taxon>
        <taxon>Autobranchia</taxon>
        <taxon>Heteroconchia</taxon>
        <taxon>Euheterodonta</taxon>
        <taxon>Imparidentia</taxon>
        <taxon>Neoheterodontei</taxon>
        <taxon>Myida</taxon>
        <taxon>Dreissenoidea</taxon>
        <taxon>Dreissenidae</taxon>
        <taxon>Dreissena</taxon>
    </lineage>
</organism>
<comment type="caution">
    <text evidence="1">The sequence shown here is derived from an EMBL/GenBank/DDBJ whole genome shotgun (WGS) entry which is preliminary data.</text>
</comment>
<reference evidence="1" key="1">
    <citation type="journal article" date="2019" name="bioRxiv">
        <title>The Genome of the Zebra Mussel, Dreissena polymorpha: A Resource for Invasive Species Research.</title>
        <authorList>
            <person name="McCartney M.A."/>
            <person name="Auch B."/>
            <person name="Kono T."/>
            <person name="Mallez S."/>
            <person name="Zhang Y."/>
            <person name="Obille A."/>
            <person name="Becker A."/>
            <person name="Abrahante J.E."/>
            <person name="Garbe J."/>
            <person name="Badalamenti J.P."/>
            <person name="Herman A."/>
            <person name="Mangelson H."/>
            <person name="Liachko I."/>
            <person name="Sullivan S."/>
            <person name="Sone E.D."/>
            <person name="Koren S."/>
            <person name="Silverstein K.A.T."/>
            <person name="Beckman K.B."/>
            <person name="Gohl D.M."/>
        </authorList>
    </citation>
    <scope>NUCLEOTIDE SEQUENCE</scope>
    <source>
        <strain evidence="1">Duluth1</strain>
        <tissue evidence="1">Whole animal</tissue>
    </source>
</reference>
<accession>A0A9D4L069</accession>
<protein>
    <submittedName>
        <fullName evidence="1">Uncharacterized protein</fullName>
    </submittedName>
</protein>
<name>A0A9D4L069_DREPO</name>
<gene>
    <name evidence="1" type="ORF">DPMN_091242</name>
</gene>
<keyword evidence="2" id="KW-1185">Reference proteome</keyword>